<dbReference type="Proteomes" id="UP000224440">
    <property type="component" value="Segment"/>
</dbReference>
<proteinExistence type="predicted"/>
<gene>
    <name evidence="1" type="primary">44</name>
    <name evidence="1" type="ORF">G4_44</name>
</gene>
<accession>A0A1D8EUC1</accession>
<keyword evidence="2" id="KW-1185">Reference proteome</keyword>
<sequence>MSKNGTIFLTCARCGHWKLHHARHLCKCCYNHASERGLLALYPASGGFGGAGTSADASLGRPGAHPLMQGGVAA</sequence>
<name>A0A1D8EUC1_9CAUD</name>
<dbReference type="KEGG" id="vg:40072691"/>
<dbReference type="GeneID" id="40072691"/>
<evidence type="ECO:0000313" key="1">
    <source>
        <dbReference type="EMBL" id="AOT24633.1"/>
    </source>
</evidence>
<organism evidence="1 2">
    <name type="scientific">Propionibacterium phage G4</name>
    <dbReference type="NCBI Taxonomy" id="1897537"/>
    <lineage>
        <taxon>Viruses</taxon>
        <taxon>Duplodnaviria</taxon>
        <taxon>Heunggongvirae</taxon>
        <taxon>Uroviricota</taxon>
        <taxon>Caudoviricetes</taxon>
        <taxon>Doucettevirus</taxon>
        <taxon>Doucettevirus G4</taxon>
    </lineage>
</organism>
<reference evidence="2" key="1">
    <citation type="submission" date="2016-07" db="EMBL/GenBank/DDBJ databases">
        <authorList>
            <person name="Florea S."/>
            <person name="Webb J.S."/>
            <person name="Jaromczyk J."/>
            <person name="Schardl C.L."/>
        </authorList>
    </citation>
    <scope>NUCLEOTIDE SEQUENCE [LARGE SCALE GENOMIC DNA]</scope>
</reference>
<protein>
    <submittedName>
        <fullName evidence="1">Uncharacterized protein</fullName>
    </submittedName>
</protein>
<dbReference type="EMBL" id="KX620754">
    <property type="protein sequence ID" value="AOT24633.1"/>
    <property type="molecule type" value="Genomic_DNA"/>
</dbReference>
<evidence type="ECO:0000313" key="2">
    <source>
        <dbReference type="Proteomes" id="UP000224440"/>
    </source>
</evidence>
<dbReference type="RefSeq" id="YP_009597086.1">
    <property type="nucleotide sequence ID" value="NC_041895.1"/>
</dbReference>